<name>A0AAV1I7V3_9CHLO</name>
<evidence type="ECO:0000256" key="11">
    <source>
        <dbReference type="SAM" id="MobiDB-lite"/>
    </source>
</evidence>
<feature type="compositionally biased region" description="Basic and acidic residues" evidence="11">
    <location>
        <begin position="486"/>
        <end position="495"/>
    </location>
</feature>
<comment type="function">
    <text evidence="10">The coatomer is a cytosolic protein complex that binds to dilysine motifs and reversibly associates with Golgi non-clathrin-coated vesicles, which further mediate biosynthetic protein transport from the ER, via the Golgi up to the trans Golgi network. Coatomer complex is required for budding from Golgi membranes, and is essential for the retrograde Golgi-to-ER transport of dilysine-tagged proteins.</text>
</comment>
<dbReference type="GO" id="GO:0006886">
    <property type="term" value="P:intracellular protein transport"/>
    <property type="evidence" value="ECO:0007669"/>
    <property type="project" value="InterPro"/>
</dbReference>
<keyword evidence="7 10" id="KW-0333">Golgi apparatus</keyword>
<sequence length="946" mass="104241">MAQSVERSCTMLVHFDKPASASEIKEALEGNDPVAKVQALQKAIMMLLNGEQIPALFITIIRYVLPSEDHTIQKLLLLYLETIEKTDANGKLLPEMILICQNLRNNLQHPNEYIRGVTLRFLCRIREEEILEPLIPSILACLEHRHSYVRRNAVLAINALYRLPRGELLLQDAPELIEKVLQTEQDLSTKRNAFQMLCNHAQSLAVNYLLSQVDNVAHWGDILQMAVLELIRKVCRASPGEKGKYIKIILALLQSTSTAVVYECAVTLVSLSNAPTAITAAANCYCQMLVSQSDNNVKLIVLDRLQELKERHRQVMQGMLMDMLRALATPNMDIRKKTLDIALDLINQHNIDEVVMVLKKEIMKTQNRELEKAAEYRHLLVHAIHECAANFPDIAANVIHLLMDFLGDTNSSSALDVVFFVREIMETNPRLRPTILARLLDTFSQIRSSRVCSCALWILSEYCTSPQDIDAALEVIRSGLGPLPLAKDKDDKDGGAEEAAEEAPARAPAPASNRPAVLPDGSYATQTALADTFSLPASMSAAAPNLRTLLLSGDFFLGGVIAGSLTKLLLRLRKLQGQVPHKLAAEAMLFITAILRLGESPQMAHPIDADSQDRMVTCLEVLSGKLGGDDAEEVWLAACNASFAAMIRDKQSREAEEAKATDSKAITQPDELIDFIHLKSRRGLSQLELEDEVATDLQKATGLVDTSAADSGNLSRVLQLTGLADPVYAEAYVTVHQYDIVLDVTVINRTSETLQNLCLELATMGDLKLVERPQNYTLSPQSSKTIRANIKVSSTETGAIFGNIVYESTGYAERSVIVLNDIHIDIMDYISPASCPDVQFRSMWAEFEWENKVAINTTIPDVNEFLNHIVASTNMKCLTPPSALLGACGFLAANLYAKSVFGEDALVNLSVEKGGDGKLSGYIRIRSKTQGIALSLGDKLILKQKG</sequence>
<dbReference type="FunFam" id="1.25.10.10:FF:000166">
    <property type="entry name" value="Coatomer subunit beta"/>
    <property type="match status" value="1"/>
</dbReference>
<keyword evidence="4" id="KW-0677">Repeat</keyword>
<feature type="domain" description="Clathrin/coatomer adaptor adaptin-like N-terminal" evidence="12">
    <location>
        <begin position="20"/>
        <end position="477"/>
    </location>
</feature>
<keyword evidence="3 10" id="KW-0963">Cytoplasm</keyword>
<keyword evidence="6 10" id="KW-0653">Protein transport</keyword>
<accession>A0AAV1I7V3</accession>
<evidence type="ECO:0000256" key="7">
    <source>
        <dbReference type="ARBA" id="ARBA00023034"/>
    </source>
</evidence>
<evidence type="ECO:0000256" key="1">
    <source>
        <dbReference type="ARBA" id="ARBA00004255"/>
    </source>
</evidence>
<dbReference type="GO" id="GO:0006888">
    <property type="term" value="P:endoplasmic reticulum to Golgi vesicle-mediated transport"/>
    <property type="evidence" value="ECO:0007669"/>
    <property type="project" value="TreeGrafter"/>
</dbReference>
<dbReference type="Gene3D" id="1.25.10.10">
    <property type="entry name" value="Leucine-rich Repeat Variant"/>
    <property type="match status" value="1"/>
</dbReference>
<evidence type="ECO:0000256" key="3">
    <source>
        <dbReference type="ARBA" id="ARBA00022490"/>
    </source>
</evidence>
<evidence type="ECO:0000256" key="2">
    <source>
        <dbReference type="ARBA" id="ARBA00022448"/>
    </source>
</evidence>
<keyword evidence="8 10" id="KW-0472">Membrane</keyword>
<dbReference type="AlphaFoldDB" id="A0AAV1I7V3"/>
<dbReference type="Pfam" id="PF01602">
    <property type="entry name" value="Adaptin_N"/>
    <property type="match status" value="1"/>
</dbReference>
<keyword evidence="2 10" id="KW-0813">Transport</keyword>
<dbReference type="Pfam" id="PF07718">
    <property type="entry name" value="Coatamer_beta_C"/>
    <property type="match status" value="1"/>
</dbReference>
<feature type="region of interest" description="Disordered" evidence="11">
    <location>
        <begin position="484"/>
        <end position="515"/>
    </location>
</feature>
<gene>
    <name evidence="15" type="ORF">CVIRNUC_006161</name>
</gene>
<evidence type="ECO:0000313" key="16">
    <source>
        <dbReference type="Proteomes" id="UP001314263"/>
    </source>
</evidence>
<keyword evidence="5 10" id="KW-0931">ER-Golgi transport</keyword>
<dbReference type="InterPro" id="IPR029446">
    <property type="entry name" value="COPB1_appendage_platform_dom"/>
</dbReference>
<dbReference type="GO" id="GO:0000139">
    <property type="term" value="C:Golgi membrane"/>
    <property type="evidence" value="ECO:0007669"/>
    <property type="project" value="UniProtKB-SubCell"/>
</dbReference>
<evidence type="ECO:0000259" key="14">
    <source>
        <dbReference type="Pfam" id="PF14806"/>
    </source>
</evidence>
<organism evidence="15 16">
    <name type="scientific">Coccomyxa viridis</name>
    <dbReference type="NCBI Taxonomy" id="1274662"/>
    <lineage>
        <taxon>Eukaryota</taxon>
        <taxon>Viridiplantae</taxon>
        <taxon>Chlorophyta</taxon>
        <taxon>core chlorophytes</taxon>
        <taxon>Trebouxiophyceae</taxon>
        <taxon>Trebouxiophyceae incertae sedis</taxon>
        <taxon>Coccomyxaceae</taxon>
        <taxon>Coccomyxa</taxon>
    </lineage>
</organism>
<dbReference type="PIRSF" id="PIRSF005727">
    <property type="entry name" value="Coatomer_beta_subunit"/>
    <property type="match status" value="1"/>
</dbReference>
<protein>
    <recommendedName>
        <fullName evidence="10">Coatomer subunit beta</fullName>
    </recommendedName>
    <alternativeName>
        <fullName evidence="10">Beta-coat protein</fullName>
    </alternativeName>
</protein>
<dbReference type="GO" id="GO:0005198">
    <property type="term" value="F:structural molecule activity"/>
    <property type="evidence" value="ECO:0007669"/>
    <property type="project" value="InterPro"/>
</dbReference>
<dbReference type="EMBL" id="CAUYUE010000007">
    <property type="protein sequence ID" value="CAK0782966.1"/>
    <property type="molecule type" value="Genomic_DNA"/>
</dbReference>
<reference evidence="15 16" key="1">
    <citation type="submission" date="2023-10" db="EMBL/GenBank/DDBJ databases">
        <authorList>
            <person name="Maclean D."/>
            <person name="Macfadyen A."/>
        </authorList>
    </citation>
    <scope>NUCLEOTIDE SEQUENCE [LARGE SCALE GENOMIC DNA]</scope>
</reference>
<feature type="domain" description="Coatomer beta subunit appendage platform" evidence="14">
    <location>
        <begin position="813"/>
        <end position="940"/>
    </location>
</feature>
<dbReference type="PANTHER" id="PTHR10635">
    <property type="entry name" value="COATOMER SUBUNIT BETA"/>
    <property type="match status" value="1"/>
</dbReference>
<dbReference type="InterPro" id="IPR011710">
    <property type="entry name" value="Coatomer_bsu_C"/>
</dbReference>
<evidence type="ECO:0000256" key="6">
    <source>
        <dbReference type="ARBA" id="ARBA00022927"/>
    </source>
</evidence>
<feature type="domain" description="Coatomer beta subunit C-terminal" evidence="13">
    <location>
        <begin position="669"/>
        <end position="807"/>
    </location>
</feature>
<dbReference type="Pfam" id="PF14806">
    <property type="entry name" value="Coatomer_b_Cpla"/>
    <property type="match status" value="1"/>
</dbReference>
<evidence type="ECO:0000256" key="5">
    <source>
        <dbReference type="ARBA" id="ARBA00022892"/>
    </source>
</evidence>
<keyword evidence="16" id="KW-1185">Reference proteome</keyword>
<keyword evidence="9 10" id="KW-0968">Cytoplasmic vesicle</keyword>
<comment type="subunit">
    <text evidence="10">Oligomeric complex that consists of at least the alpha, beta, beta', gamma, delta, epsilon and zeta subunits.</text>
</comment>
<evidence type="ECO:0000259" key="13">
    <source>
        <dbReference type="Pfam" id="PF07718"/>
    </source>
</evidence>
<dbReference type="InterPro" id="IPR016460">
    <property type="entry name" value="COPB1"/>
</dbReference>
<dbReference type="InterPro" id="IPR016024">
    <property type="entry name" value="ARM-type_fold"/>
</dbReference>
<dbReference type="GO" id="GO:0030126">
    <property type="term" value="C:COPI vesicle coat"/>
    <property type="evidence" value="ECO:0007669"/>
    <property type="project" value="InterPro"/>
</dbReference>
<evidence type="ECO:0000256" key="8">
    <source>
        <dbReference type="ARBA" id="ARBA00023136"/>
    </source>
</evidence>
<evidence type="ECO:0000259" key="12">
    <source>
        <dbReference type="Pfam" id="PF01602"/>
    </source>
</evidence>
<evidence type="ECO:0000256" key="9">
    <source>
        <dbReference type="ARBA" id="ARBA00023329"/>
    </source>
</evidence>
<dbReference type="Proteomes" id="UP001314263">
    <property type="component" value="Unassembled WGS sequence"/>
</dbReference>
<dbReference type="PANTHER" id="PTHR10635:SF0">
    <property type="entry name" value="COATOMER SUBUNIT BETA"/>
    <property type="match status" value="1"/>
</dbReference>
<dbReference type="InterPro" id="IPR011989">
    <property type="entry name" value="ARM-like"/>
</dbReference>
<proteinExistence type="predicted"/>
<evidence type="ECO:0000313" key="15">
    <source>
        <dbReference type="EMBL" id="CAK0782966.1"/>
    </source>
</evidence>
<comment type="subcellular location">
    <subcellularLocation>
        <location evidence="10">Cytoplasm</location>
    </subcellularLocation>
    <subcellularLocation>
        <location evidence="1 10">Golgi apparatus membrane</location>
        <topology evidence="1 10">Peripheral membrane protein</topology>
        <orientation evidence="1 10">Cytoplasmic side</orientation>
    </subcellularLocation>
    <subcellularLocation>
        <location evidence="10">Cytoplasmic vesicle</location>
        <location evidence="10">COPI-coated vesicle membrane</location>
        <topology evidence="10">Peripheral membrane protein</topology>
        <orientation evidence="10">Cytoplasmic side</orientation>
    </subcellularLocation>
</comment>
<dbReference type="InterPro" id="IPR002553">
    <property type="entry name" value="Clathrin/coatomer_adapt-like_N"/>
</dbReference>
<evidence type="ECO:0000256" key="10">
    <source>
        <dbReference type="PIRNR" id="PIRNR005727"/>
    </source>
</evidence>
<dbReference type="GO" id="GO:0006891">
    <property type="term" value="P:intra-Golgi vesicle-mediated transport"/>
    <property type="evidence" value="ECO:0007669"/>
    <property type="project" value="TreeGrafter"/>
</dbReference>
<comment type="caution">
    <text evidence="15">The sequence shown here is derived from an EMBL/GenBank/DDBJ whole genome shotgun (WGS) entry which is preliminary data.</text>
</comment>
<dbReference type="SUPFAM" id="SSF48371">
    <property type="entry name" value="ARM repeat"/>
    <property type="match status" value="1"/>
</dbReference>
<evidence type="ECO:0000256" key="4">
    <source>
        <dbReference type="ARBA" id="ARBA00022737"/>
    </source>
</evidence>